<dbReference type="KEGG" id="tvl:FAZ95_03360"/>
<keyword evidence="2" id="KW-1185">Reference proteome</keyword>
<evidence type="ECO:0000313" key="1">
    <source>
        <dbReference type="EMBL" id="QCP48305.1"/>
    </source>
</evidence>
<dbReference type="EMBL" id="CP040077">
    <property type="protein sequence ID" value="QCP48305.1"/>
    <property type="molecule type" value="Genomic_DNA"/>
</dbReference>
<reference evidence="1 2" key="1">
    <citation type="submission" date="2019-05" db="EMBL/GenBank/DDBJ databases">
        <title>Burkholderia sp. DHOD12, isolated from subtropical forest soil.</title>
        <authorList>
            <person name="Gao Z.-H."/>
            <person name="Qiu L.-H."/>
        </authorList>
    </citation>
    <scope>NUCLEOTIDE SEQUENCE [LARGE SCALE GENOMIC DNA]</scope>
    <source>
        <strain evidence="1 2">DHOD12</strain>
    </source>
</reference>
<dbReference type="Pfam" id="PF07369">
    <property type="entry name" value="DUF1488"/>
    <property type="match status" value="1"/>
</dbReference>
<dbReference type="AlphaFoldDB" id="A0A4P8IL80"/>
<sequence>MEALEAPPSLAPDNRSVIFTLSIHGREAECSVLREALEQHFWVQPGAGDARILKAFADGRKRITAVAERKLRAHSDEQIVLTSADFEVRT</sequence>
<dbReference type="Gene3D" id="3.30.160.140">
    <property type="entry name" value="Shew3726-like"/>
    <property type="match status" value="1"/>
</dbReference>
<dbReference type="InterPro" id="IPR009962">
    <property type="entry name" value="DUF1488"/>
</dbReference>
<dbReference type="InterPro" id="IPR036692">
    <property type="entry name" value="Shew3726-like_sf"/>
</dbReference>
<evidence type="ECO:0000313" key="2">
    <source>
        <dbReference type="Proteomes" id="UP000298656"/>
    </source>
</evidence>
<proteinExistence type="predicted"/>
<organism evidence="1 2">
    <name type="scientific">Trinickia violacea</name>
    <dbReference type="NCBI Taxonomy" id="2571746"/>
    <lineage>
        <taxon>Bacteria</taxon>
        <taxon>Pseudomonadati</taxon>
        <taxon>Pseudomonadota</taxon>
        <taxon>Betaproteobacteria</taxon>
        <taxon>Burkholderiales</taxon>
        <taxon>Burkholderiaceae</taxon>
        <taxon>Trinickia</taxon>
    </lineage>
</organism>
<protein>
    <submittedName>
        <fullName evidence="1">DUF1488 domain-containing protein</fullName>
    </submittedName>
</protein>
<accession>A0A4P8IL80</accession>
<dbReference type="SUPFAM" id="SSF160272">
    <property type="entry name" value="Shew3726-like"/>
    <property type="match status" value="1"/>
</dbReference>
<dbReference type="OrthoDB" id="9105893at2"/>
<gene>
    <name evidence="1" type="ORF">FAZ95_03360</name>
</gene>
<dbReference type="Proteomes" id="UP000298656">
    <property type="component" value="Chromosome 1"/>
</dbReference>
<dbReference type="RefSeq" id="WP_137331147.1">
    <property type="nucleotide sequence ID" value="NZ_CP040077.1"/>
</dbReference>
<name>A0A4P8IL80_9BURK</name>